<accession>A0A1Y1SGV0</accession>
<feature type="region of interest" description="Disordered" evidence="1">
    <location>
        <begin position="22"/>
        <end position="43"/>
    </location>
</feature>
<evidence type="ECO:0000313" key="3">
    <source>
        <dbReference type="Proteomes" id="UP000192342"/>
    </source>
</evidence>
<reference evidence="2 3" key="1">
    <citation type="submission" date="2013-04" db="EMBL/GenBank/DDBJ databases">
        <title>Oceanococcus atlanticus 22II-S10r2 Genome Sequencing.</title>
        <authorList>
            <person name="Lai Q."/>
            <person name="Li G."/>
            <person name="Shao Z."/>
        </authorList>
    </citation>
    <scope>NUCLEOTIDE SEQUENCE [LARGE SCALE GENOMIC DNA]</scope>
    <source>
        <strain evidence="2 3">22II-S10r2</strain>
    </source>
</reference>
<dbReference type="STRING" id="1317117.ATO7_03415"/>
<comment type="caution">
    <text evidence="2">The sequence shown here is derived from an EMBL/GenBank/DDBJ whole genome shotgun (WGS) entry which is preliminary data.</text>
</comment>
<evidence type="ECO:0000313" key="2">
    <source>
        <dbReference type="EMBL" id="ORE88892.1"/>
    </source>
</evidence>
<gene>
    <name evidence="2" type="ORF">ATO7_03415</name>
</gene>
<dbReference type="PROSITE" id="PS51257">
    <property type="entry name" value="PROKAR_LIPOPROTEIN"/>
    <property type="match status" value="1"/>
</dbReference>
<protein>
    <recommendedName>
        <fullName evidence="4">Lipoprotein</fullName>
    </recommendedName>
</protein>
<name>A0A1Y1SGV0_9GAMM</name>
<evidence type="ECO:0008006" key="4">
    <source>
        <dbReference type="Google" id="ProtNLM"/>
    </source>
</evidence>
<evidence type="ECO:0000256" key="1">
    <source>
        <dbReference type="SAM" id="MobiDB-lite"/>
    </source>
</evidence>
<dbReference type="OrthoDB" id="7068630at2"/>
<proteinExistence type="predicted"/>
<sequence length="76" mass="8103">MTRTTTSILILIGSSMILSACGNRDGDTSSSAQGREETRNIRNTQAIGYSGDAIADKLDAALDANDARNDRLREAD</sequence>
<keyword evidence="3" id="KW-1185">Reference proteome</keyword>
<dbReference type="AlphaFoldDB" id="A0A1Y1SGV0"/>
<organism evidence="2 3">
    <name type="scientific">Oceanococcus atlanticus</name>
    <dbReference type="NCBI Taxonomy" id="1317117"/>
    <lineage>
        <taxon>Bacteria</taxon>
        <taxon>Pseudomonadati</taxon>
        <taxon>Pseudomonadota</taxon>
        <taxon>Gammaproteobacteria</taxon>
        <taxon>Chromatiales</taxon>
        <taxon>Oceanococcaceae</taxon>
        <taxon>Oceanococcus</taxon>
    </lineage>
</organism>
<dbReference type="RefSeq" id="WP_083559538.1">
    <property type="nucleotide sequence ID" value="NZ_AQQV01000001.1"/>
</dbReference>
<dbReference type="EMBL" id="AQQV01000001">
    <property type="protein sequence ID" value="ORE88892.1"/>
    <property type="molecule type" value="Genomic_DNA"/>
</dbReference>
<dbReference type="Proteomes" id="UP000192342">
    <property type="component" value="Unassembled WGS sequence"/>
</dbReference>